<dbReference type="InterPro" id="IPR023296">
    <property type="entry name" value="Glyco_hydro_beta-prop_sf"/>
</dbReference>
<dbReference type="PANTHER" id="PTHR42812:SF12">
    <property type="entry name" value="BETA-XYLOSIDASE-RELATED"/>
    <property type="match status" value="1"/>
</dbReference>
<accession>A0A4S9T3I9</accession>
<dbReference type="Proteomes" id="UP000308014">
    <property type="component" value="Unassembled WGS sequence"/>
</dbReference>
<gene>
    <name evidence="6" type="ORF">D6D24_04985</name>
</gene>
<dbReference type="InterPro" id="IPR006710">
    <property type="entry name" value="Glyco_hydro_43"/>
</dbReference>
<organism evidence="6 7">
    <name type="scientific">Aureobasidium pullulans</name>
    <name type="common">Black yeast</name>
    <name type="synonym">Pullularia pullulans</name>
    <dbReference type="NCBI Taxonomy" id="5580"/>
    <lineage>
        <taxon>Eukaryota</taxon>
        <taxon>Fungi</taxon>
        <taxon>Dikarya</taxon>
        <taxon>Ascomycota</taxon>
        <taxon>Pezizomycotina</taxon>
        <taxon>Dothideomycetes</taxon>
        <taxon>Dothideomycetidae</taxon>
        <taxon>Dothideales</taxon>
        <taxon>Saccotheciaceae</taxon>
        <taxon>Aureobasidium</taxon>
    </lineage>
</organism>
<name>A0A4S9T3I9_AURPU</name>
<dbReference type="Gene3D" id="2.60.120.200">
    <property type="match status" value="1"/>
</dbReference>
<dbReference type="InterPro" id="IPR041542">
    <property type="entry name" value="GH43_C2"/>
</dbReference>
<comment type="caution">
    <text evidence="6">The sequence shown here is derived from an EMBL/GenBank/DDBJ whole genome shotgun (WGS) entry which is preliminary data.</text>
</comment>
<keyword evidence="3 4" id="KW-0326">Glycosidase</keyword>
<keyword evidence="2 4" id="KW-0378">Hydrolase</keyword>
<feature type="domain" description="Beta-xylosidase C-terminal Concanavalin A-like" evidence="5">
    <location>
        <begin position="115"/>
        <end position="297"/>
    </location>
</feature>
<dbReference type="GO" id="GO:0004553">
    <property type="term" value="F:hydrolase activity, hydrolyzing O-glycosyl compounds"/>
    <property type="evidence" value="ECO:0007669"/>
    <property type="project" value="InterPro"/>
</dbReference>
<dbReference type="AlphaFoldDB" id="A0A4S9T3I9"/>
<evidence type="ECO:0000256" key="1">
    <source>
        <dbReference type="ARBA" id="ARBA00009865"/>
    </source>
</evidence>
<dbReference type="InterPro" id="IPR013320">
    <property type="entry name" value="ConA-like_dom_sf"/>
</dbReference>
<dbReference type="GO" id="GO:0005975">
    <property type="term" value="P:carbohydrate metabolic process"/>
    <property type="evidence" value="ECO:0007669"/>
    <property type="project" value="InterPro"/>
</dbReference>
<dbReference type="PANTHER" id="PTHR42812">
    <property type="entry name" value="BETA-XYLOSIDASE"/>
    <property type="match status" value="1"/>
</dbReference>
<dbReference type="Gene3D" id="2.115.10.20">
    <property type="entry name" value="Glycosyl hydrolase domain, family 43"/>
    <property type="match status" value="1"/>
</dbReference>
<evidence type="ECO:0000313" key="7">
    <source>
        <dbReference type="Proteomes" id="UP000308014"/>
    </source>
</evidence>
<evidence type="ECO:0000256" key="3">
    <source>
        <dbReference type="ARBA" id="ARBA00023295"/>
    </source>
</evidence>
<dbReference type="Pfam" id="PF17851">
    <property type="entry name" value="GH43_C2"/>
    <property type="match status" value="1"/>
</dbReference>
<evidence type="ECO:0000256" key="4">
    <source>
        <dbReference type="RuleBase" id="RU361187"/>
    </source>
</evidence>
<proteinExistence type="inferred from homology"/>
<sequence length="299" mass="33788">MTTISLFEIDLSTGKKLSKEQIVWKGTGGNCPEDPHIYKKDCFYYLLISEGGTFKEHMITVARSSNIWGPYESHEKNPILTAVLQPEQTTTFVALDIAICSRMSRTDGGTTIIESPKSGLDWLYIRNANLQDHEIDDRSICLLPSKADLSRWQEPVSFVGKRQRKLEGHTSVILTASKDGLCRAGLVNYKDEHPYTRIWYDSGKRIVRFGVINNAKKISRGHEAKIENDIEELHLLIKYTKKQLVLQYMEEDGVLETIGTVDTEELSNANFVGPIIGVFATTDSNCSPPVLFKNFRIDQ</sequence>
<evidence type="ECO:0000313" key="6">
    <source>
        <dbReference type="EMBL" id="THW15392.1"/>
    </source>
</evidence>
<reference evidence="6 7" key="1">
    <citation type="submission" date="2018-10" db="EMBL/GenBank/DDBJ databases">
        <title>Fifty Aureobasidium pullulans genomes reveal a recombining polyextremotolerant generalist.</title>
        <authorList>
            <person name="Gostincar C."/>
            <person name="Turk M."/>
            <person name="Zajc J."/>
            <person name="Gunde-Cimerman N."/>
        </authorList>
    </citation>
    <scope>NUCLEOTIDE SEQUENCE [LARGE SCALE GENOMIC DNA]</scope>
    <source>
        <strain evidence="6 7">EXF-11318</strain>
    </source>
</reference>
<dbReference type="SUPFAM" id="SSF49899">
    <property type="entry name" value="Concanavalin A-like lectins/glucanases"/>
    <property type="match status" value="1"/>
</dbReference>
<evidence type="ECO:0000259" key="5">
    <source>
        <dbReference type="Pfam" id="PF17851"/>
    </source>
</evidence>
<dbReference type="SUPFAM" id="SSF75005">
    <property type="entry name" value="Arabinanase/levansucrase/invertase"/>
    <property type="match status" value="1"/>
</dbReference>
<dbReference type="EMBL" id="QZAJ01000164">
    <property type="protein sequence ID" value="THW15392.1"/>
    <property type="molecule type" value="Genomic_DNA"/>
</dbReference>
<dbReference type="Pfam" id="PF04616">
    <property type="entry name" value="Glyco_hydro_43"/>
    <property type="match status" value="1"/>
</dbReference>
<dbReference type="InterPro" id="IPR051795">
    <property type="entry name" value="Glycosyl_Hydrlase_43"/>
</dbReference>
<evidence type="ECO:0000256" key="2">
    <source>
        <dbReference type="ARBA" id="ARBA00022801"/>
    </source>
</evidence>
<protein>
    <recommendedName>
        <fullName evidence="5">Beta-xylosidase C-terminal Concanavalin A-like domain-containing protein</fullName>
    </recommendedName>
</protein>
<comment type="similarity">
    <text evidence="1 4">Belongs to the glycosyl hydrolase 43 family.</text>
</comment>